<reference evidence="2 3" key="1">
    <citation type="submission" date="2015-12" db="EMBL/GenBank/DDBJ databases">
        <title>The genome of Folsomia candida.</title>
        <authorList>
            <person name="Faddeeva A."/>
            <person name="Derks M.F."/>
            <person name="Anvar Y."/>
            <person name="Smit S."/>
            <person name="Van Straalen N."/>
            <person name="Roelofs D."/>
        </authorList>
    </citation>
    <scope>NUCLEOTIDE SEQUENCE [LARGE SCALE GENOMIC DNA]</scope>
    <source>
        <strain evidence="2 3">VU population</strain>
        <tissue evidence="2">Whole body</tissue>
    </source>
</reference>
<evidence type="ECO:0000256" key="1">
    <source>
        <dbReference type="SAM" id="Phobius"/>
    </source>
</evidence>
<sequence>MEYLDLNLRQINVPGFNEVCDREFENWMNKLLKSDISEASKEQFSMSQFVGDISKVVNGSLRSWKLMSNKHGSMRLADFLERHNLPEIAEYVKKCTIQDGDCAHTLVENHPLMPSKPNPCAEEESRQARNLHNFKDIVKNFIAMNSFPIIVILLLTLPTGFVTAFMAGYHMAQSSTAPLALLTLPNYEFFTTLPIPSSSPATERGYPIVSSSYPCIIKGILSYGGVHPDVNPKHSHTLDFSQDTANFCAQTDILAIVRMDDAKHSKHPSIVFQCPENVVGLEVSGQIQWKFLLDLVRKFCNLRKISFVGSDVCQSSTEDIVDGALAYPITHLSFKAFTACSNLFDKVTKYFMSHVLKVITFSCVQFENSGIQSLQNLIDTFPTVSTVQCSNSNNCIGFKAKIPKHTMLRMKYEKC</sequence>
<protein>
    <submittedName>
        <fullName evidence="2">Uncharacterized protein</fullName>
    </submittedName>
</protein>
<keyword evidence="1" id="KW-0472">Membrane</keyword>
<accession>A0A226DUU2</accession>
<evidence type="ECO:0000313" key="2">
    <source>
        <dbReference type="EMBL" id="OXA48788.1"/>
    </source>
</evidence>
<dbReference type="Proteomes" id="UP000198287">
    <property type="component" value="Unassembled WGS sequence"/>
</dbReference>
<organism evidence="2 3">
    <name type="scientific">Folsomia candida</name>
    <name type="common">Springtail</name>
    <dbReference type="NCBI Taxonomy" id="158441"/>
    <lineage>
        <taxon>Eukaryota</taxon>
        <taxon>Metazoa</taxon>
        <taxon>Ecdysozoa</taxon>
        <taxon>Arthropoda</taxon>
        <taxon>Hexapoda</taxon>
        <taxon>Collembola</taxon>
        <taxon>Entomobryomorpha</taxon>
        <taxon>Isotomoidea</taxon>
        <taxon>Isotomidae</taxon>
        <taxon>Proisotominae</taxon>
        <taxon>Folsomia</taxon>
    </lineage>
</organism>
<gene>
    <name evidence="2" type="ORF">Fcan01_16395</name>
</gene>
<keyword evidence="3" id="KW-1185">Reference proteome</keyword>
<name>A0A226DUU2_FOLCA</name>
<proteinExistence type="predicted"/>
<keyword evidence="1" id="KW-1133">Transmembrane helix</keyword>
<dbReference type="EMBL" id="LNIX01000011">
    <property type="protein sequence ID" value="OXA48788.1"/>
    <property type="molecule type" value="Genomic_DNA"/>
</dbReference>
<evidence type="ECO:0000313" key="3">
    <source>
        <dbReference type="Proteomes" id="UP000198287"/>
    </source>
</evidence>
<keyword evidence="1" id="KW-0812">Transmembrane</keyword>
<comment type="caution">
    <text evidence="2">The sequence shown here is derived from an EMBL/GenBank/DDBJ whole genome shotgun (WGS) entry which is preliminary data.</text>
</comment>
<feature type="transmembrane region" description="Helical" evidence="1">
    <location>
        <begin position="149"/>
        <end position="172"/>
    </location>
</feature>
<dbReference type="AlphaFoldDB" id="A0A226DUU2"/>